<feature type="region of interest" description="Disordered" evidence="1">
    <location>
        <begin position="128"/>
        <end position="156"/>
    </location>
</feature>
<gene>
    <name evidence="2" type="ORF">SMALB_6066</name>
</gene>
<dbReference type="EMBL" id="JAALLH010000001">
    <property type="protein sequence ID" value="NIY67990.1"/>
    <property type="molecule type" value="Genomic_DNA"/>
</dbReference>
<protein>
    <submittedName>
        <fullName evidence="2">Uncharacterized protein</fullName>
    </submittedName>
</protein>
<sequence length="174" mass="19236">MREMTADAYPFAQLLPHTRARIYIDIVAVPLRPTRRLRGAHTHPAAFLGTLLILRPAAPQSCREHVLNLAVGGNYVRRLTPLRPIPLPQRQVGLAVLVDDHGLVLAHLPHIERVGLVRRVLPREAAPSRWHSSLAAPSPPESSVQRGKPLHFTHGIASDRGDASLSHLDLELVR</sequence>
<reference evidence="2 3" key="1">
    <citation type="submission" date="2020-02" db="EMBL/GenBank/DDBJ databases">
        <title>Streptomyces malaysiensis DSM14702 (JHCC583434, PFL_A843) Genome sequencing and assembly.</title>
        <authorList>
            <person name="Samborskyy M."/>
        </authorList>
    </citation>
    <scope>NUCLEOTIDE SEQUENCE [LARGE SCALE GENOMIC DNA]</scope>
    <source>
        <strain evidence="2 3">DSM 14702</strain>
    </source>
</reference>
<evidence type="ECO:0000313" key="2">
    <source>
        <dbReference type="EMBL" id="NIY67990.1"/>
    </source>
</evidence>
<name>A0A7X5X8X7_STRMQ</name>
<evidence type="ECO:0000256" key="1">
    <source>
        <dbReference type="SAM" id="MobiDB-lite"/>
    </source>
</evidence>
<accession>A0A7X5X8X7</accession>
<evidence type="ECO:0000313" key="3">
    <source>
        <dbReference type="Proteomes" id="UP000536624"/>
    </source>
</evidence>
<proteinExistence type="predicted"/>
<comment type="caution">
    <text evidence="2">The sequence shown here is derived from an EMBL/GenBank/DDBJ whole genome shotgun (WGS) entry which is preliminary data.</text>
</comment>
<dbReference type="AlphaFoldDB" id="A0A7X5X8X7"/>
<dbReference type="Proteomes" id="UP000536624">
    <property type="component" value="Unassembled WGS sequence"/>
</dbReference>
<organism evidence="2 3">
    <name type="scientific">Streptomyces malaysiensis</name>
    <dbReference type="NCBI Taxonomy" id="92644"/>
    <lineage>
        <taxon>Bacteria</taxon>
        <taxon>Bacillati</taxon>
        <taxon>Actinomycetota</taxon>
        <taxon>Actinomycetes</taxon>
        <taxon>Kitasatosporales</taxon>
        <taxon>Streptomycetaceae</taxon>
        <taxon>Streptomyces</taxon>
        <taxon>Streptomyces violaceusniger group</taxon>
    </lineage>
</organism>